<feature type="domain" description="NlpC/P60" evidence="6">
    <location>
        <begin position="624"/>
        <end position="752"/>
    </location>
</feature>
<evidence type="ECO:0000313" key="8">
    <source>
        <dbReference type="Proteomes" id="UP000593818"/>
    </source>
</evidence>
<dbReference type="GO" id="GO:0008234">
    <property type="term" value="F:cysteine-type peptidase activity"/>
    <property type="evidence" value="ECO:0007669"/>
    <property type="project" value="UniProtKB-KW"/>
</dbReference>
<gene>
    <name evidence="7" type="ORF">INP59_26675</name>
</gene>
<evidence type="ECO:0000256" key="4">
    <source>
        <dbReference type="ARBA" id="ARBA00022807"/>
    </source>
</evidence>
<sequence length="752" mass="76994">MWVVAGKVAAKAATKAVAKKAAGGQAPKKKRWPLYLSILGAIAAFFAVLLLLVGNMITAFVAAITGTTTVVSTDCGVDRGRVSAFGAAGGSLSGVRAGSLAIPMASGTYTISSGWGMRDGGMHNGSDFAAPVGTPIYAAADGEVTVAGPVSGYGNAIIVEHNLNGQRVATLYGHMFGDGVLVKAGDLVRGGQHIANVGNDGDSSGPHLHFSLHPGGYVNYNSGVDPMPWLTQDLPAASSLAAARPEYTPIDPSTSTSANPFDALTAPAAEMVALPAEKGTESGMQVDGVRVMRAASAKFPAVTTIGGLRPGDPGDHGSGRAVDIMVPDYKSPEGTKLGDDIVAYFQANADAFHVDYLIWQQRLWQNGSWSVMEDRGSDTENHFDHVHVSVAGGGTPNGDTRYGTAPGISPNSPPAILAADTSTSTADCIEPQTSGGGGLADGSVPEKYRAAVIAAGSMCPEIKPPLIAAQLEQESGWQEGVTSAGDGVNSGGAQGMAQFMPGTWATMGVDSGLDRSGRPEGPNAPDPFNPFDAIAAQGKYMCYIVDQLKPHVASEKVKGDIVDLALAGYNAGEGAVIEYGGIPPFGQTQAYVPGIRARMAKYEANIGSSPEVPGGGPAITVAGSPFARAMIEAASRQQGLPYVWGGGGADGPTAGQGAGELGFDCSGLVLYAVAQASGQRTILPRTTWGQVETGTTVSKENIQPGDAVYSNGTAHVAIWLGDGKVLEAQTFGVPVGVHPFDLNNAENIRRFG</sequence>
<feature type="transmembrane region" description="Helical" evidence="5">
    <location>
        <begin position="34"/>
        <end position="64"/>
    </location>
</feature>
<dbReference type="SUPFAM" id="SSF51261">
    <property type="entry name" value="Duplicated hybrid motif"/>
    <property type="match status" value="1"/>
</dbReference>
<dbReference type="InterPro" id="IPR038765">
    <property type="entry name" value="Papain-like_cys_pep_sf"/>
</dbReference>
<dbReference type="Gene3D" id="1.10.530.10">
    <property type="match status" value="1"/>
</dbReference>
<dbReference type="GO" id="GO:0004222">
    <property type="term" value="F:metalloendopeptidase activity"/>
    <property type="evidence" value="ECO:0007669"/>
    <property type="project" value="TreeGrafter"/>
</dbReference>
<dbReference type="Pfam" id="PF00877">
    <property type="entry name" value="NLPC_P60"/>
    <property type="match status" value="1"/>
</dbReference>
<dbReference type="InterPro" id="IPR011055">
    <property type="entry name" value="Dup_hybrid_motif"/>
</dbReference>
<dbReference type="EMBL" id="CP063453">
    <property type="protein sequence ID" value="QOW01961.1"/>
    <property type="molecule type" value="Genomic_DNA"/>
</dbReference>
<dbReference type="Pfam" id="PF01551">
    <property type="entry name" value="Peptidase_M23"/>
    <property type="match status" value="1"/>
</dbReference>
<keyword evidence="3" id="KW-0378">Hydrolase</keyword>
<dbReference type="InterPro" id="IPR016047">
    <property type="entry name" value="M23ase_b-sheet_dom"/>
</dbReference>
<dbReference type="RefSeq" id="WP_193904226.1">
    <property type="nucleotide sequence ID" value="NZ_CP063453.1"/>
</dbReference>
<dbReference type="CDD" id="cd13399">
    <property type="entry name" value="Slt35-like"/>
    <property type="match status" value="1"/>
</dbReference>
<dbReference type="Gene3D" id="3.90.1720.10">
    <property type="entry name" value="endopeptidase domain like (from Nostoc punctiforme)"/>
    <property type="match status" value="1"/>
</dbReference>
<reference evidence="7 8" key="1">
    <citation type="submission" date="2020-10" db="EMBL/GenBank/DDBJ databases">
        <title>Whole genome sequence of oil-degrading bacteria Rhodococcus pyridinivorans strain 5Ap.</title>
        <authorList>
            <person name="Akhremchuk A.E."/>
            <person name="Valentovich L.N."/>
            <person name="Charniauskaya M.I."/>
            <person name="Bukliarevich H.A."/>
            <person name="Titok M.A."/>
        </authorList>
    </citation>
    <scope>NUCLEOTIDE SEQUENCE [LARGE SCALE GENOMIC DNA]</scope>
    <source>
        <strain evidence="7 8">5Ap</strain>
        <plasmid evidence="7 8">pSID</plasmid>
    </source>
</reference>
<keyword evidence="8" id="KW-1185">Reference proteome</keyword>
<name>A0A7M2XY14_9NOCA</name>
<accession>A0A7M2XY14</accession>
<dbReference type="CDD" id="cd12797">
    <property type="entry name" value="M23_peptidase"/>
    <property type="match status" value="1"/>
</dbReference>
<keyword evidence="5" id="KW-0472">Membrane</keyword>
<evidence type="ECO:0000256" key="5">
    <source>
        <dbReference type="SAM" id="Phobius"/>
    </source>
</evidence>
<geneLocation type="plasmid" evidence="7 8">
    <name>pSID</name>
</geneLocation>
<protein>
    <submittedName>
        <fullName evidence="7">Peptidoglycan DD-metalloendopeptidase family protein</fullName>
    </submittedName>
</protein>
<comment type="similarity">
    <text evidence="1">Belongs to the peptidase C40 family.</text>
</comment>
<dbReference type="PANTHER" id="PTHR21666:SF270">
    <property type="entry name" value="MUREIN HYDROLASE ACTIVATOR ENVC"/>
    <property type="match status" value="1"/>
</dbReference>
<keyword evidence="7" id="KW-0614">Plasmid</keyword>
<dbReference type="PROSITE" id="PS51935">
    <property type="entry name" value="NLPC_P60"/>
    <property type="match status" value="1"/>
</dbReference>
<evidence type="ECO:0000256" key="2">
    <source>
        <dbReference type="ARBA" id="ARBA00022670"/>
    </source>
</evidence>
<evidence type="ECO:0000259" key="6">
    <source>
        <dbReference type="PROSITE" id="PS51935"/>
    </source>
</evidence>
<dbReference type="Proteomes" id="UP000593818">
    <property type="component" value="Plasmid pSID"/>
</dbReference>
<proteinExistence type="inferred from homology"/>
<dbReference type="SUPFAM" id="SSF54001">
    <property type="entry name" value="Cysteine proteinases"/>
    <property type="match status" value="1"/>
</dbReference>
<dbReference type="InterPro" id="IPR023346">
    <property type="entry name" value="Lysozyme-like_dom_sf"/>
</dbReference>
<dbReference type="InterPro" id="IPR058593">
    <property type="entry name" value="ARB_07466-like_C"/>
</dbReference>
<dbReference type="InterPro" id="IPR008258">
    <property type="entry name" value="Transglycosylase_SLT_dom_1"/>
</dbReference>
<dbReference type="Gene3D" id="2.70.70.10">
    <property type="entry name" value="Glucose Permease (Domain IIA)"/>
    <property type="match status" value="1"/>
</dbReference>
<dbReference type="InterPro" id="IPR000064">
    <property type="entry name" value="NLP_P60_dom"/>
</dbReference>
<dbReference type="SUPFAM" id="SSF53955">
    <property type="entry name" value="Lysozyme-like"/>
    <property type="match status" value="1"/>
</dbReference>
<evidence type="ECO:0000256" key="1">
    <source>
        <dbReference type="ARBA" id="ARBA00007074"/>
    </source>
</evidence>
<evidence type="ECO:0000313" key="7">
    <source>
        <dbReference type="EMBL" id="QOW01961.1"/>
    </source>
</evidence>
<organism evidence="7 8">
    <name type="scientific">Rhodococcus pyridinivorans</name>
    <dbReference type="NCBI Taxonomy" id="103816"/>
    <lineage>
        <taxon>Bacteria</taxon>
        <taxon>Bacillati</taxon>
        <taxon>Actinomycetota</taxon>
        <taxon>Actinomycetes</taxon>
        <taxon>Mycobacteriales</taxon>
        <taxon>Nocardiaceae</taxon>
        <taxon>Rhodococcus</taxon>
    </lineage>
</organism>
<evidence type="ECO:0000256" key="3">
    <source>
        <dbReference type="ARBA" id="ARBA00022801"/>
    </source>
</evidence>
<dbReference type="AlphaFoldDB" id="A0A7M2XY14"/>
<dbReference type="PANTHER" id="PTHR21666">
    <property type="entry name" value="PEPTIDASE-RELATED"/>
    <property type="match status" value="1"/>
</dbReference>
<dbReference type="InterPro" id="IPR050570">
    <property type="entry name" value="Cell_wall_metabolism_enzyme"/>
</dbReference>
<keyword evidence="5" id="KW-1133">Transmembrane helix</keyword>
<dbReference type="GO" id="GO:0006508">
    <property type="term" value="P:proteolysis"/>
    <property type="evidence" value="ECO:0007669"/>
    <property type="project" value="UniProtKB-KW"/>
</dbReference>
<dbReference type="Pfam" id="PF26571">
    <property type="entry name" value="VldE"/>
    <property type="match status" value="1"/>
</dbReference>
<dbReference type="Pfam" id="PF01464">
    <property type="entry name" value="SLT"/>
    <property type="match status" value="1"/>
</dbReference>
<keyword evidence="4" id="KW-0788">Thiol protease</keyword>
<keyword evidence="5" id="KW-0812">Transmembrane</keyword>
<keyword evidence="2" id="KW-0645">Protease</keyword>